<name>A0AAX4JZS3_9TREE</name>
<keyword evidence="1" id="KW-0812">Transmembrane</keyword>
<feature type="transmembrane region" description="Helical" evidence="1">
    <location>
        <begin position="149"/>
        <end position="169"/>
    </location>
</feature>
<keyword evidence="1" id="KW-0472">Membrane</keyword>
<feature type="transmembrane region" description="Helical" evidence="1">
    <location>
        <begin position="614"/>
        <end position="635"/>
    </location>
</feature>
<dbReference type="EMBL" id="CP144104">
    <property type="protein sequence ID" value="WWC90880.1"/>
    <property type="molecule type" value="Genomic_DNA"/>
</dbReference>
<feature type="transmembrane region" description="Helical" evidence="1">
    <location>
        <begin position="35"/>
        <end position="60"/>
    </location>
</feature>
<dbReference type="GeneID" id="91096487"/>
<dbReference type="AlphaFoldDB" id="A0AAX4JZS3"/>
<feature type="transmembrane region" description="Helical" evidence="1">
    <location>
        <begin position="259"/>
        <end position="276"/>
    </location>
</feature>
<keyword evidence="3" id="KW-1185">Reference proteome</keyword>
<dbReference type="RefSeq" id="XP_066077643.1">
    <property type="nucleotide sequence ID" value="XM_066221546.1"/>
</dbReference>
<dbReference type="Proteomes" id="UP001355207">
    <property type="component" value="Chromosome 7"/>
</dbReference>
<proteinExistence type="predicted"/>
<evidence type="ECO:0000313" key="3">
    <source>
        <dbReference type="Proteomes" id="UP001355207"/>
    </source>
</evidence>
<keyword evidence="1" id="KW-1133">Transmembrane helix</keyword>
<protein>
    <submittedName>
        <fullName evidence="2">Uncharacterized protein</fullName>
    </submittedName>
</protein>
<accession>A0AAX4JZS3</accession>
<evidence type="ECO:0000313" key="2">
    <source>
        <dbReference type="EMBL" id="WWC90880.1"/>
    </source>
</evidence>
<organism evidence="2 3">
    <name type="scientific">Kwoniella dendrophila CBS 6074</name>
    <dbReference type="NCBI Taxonomy" id="1295534"/>
    <lineage>
        <taxon>Eukaryota</taxon>
        <taxon>Fungi</taxon>
        <taxon>Dikarya</taxon>
        <taxon>Basidiomycota</taxon>
        <taxon>Agaricomycotina</taxon>
        <taxon>Tremellomycetes</taxon>
        <taxon>Tremellales</taxon>
        <taxon>Cryptococcaceae</taxon>
        <taxon>Kwoniella</taxon>
    </lineage>
</organism>
<reference evidence="2 3" key="1">
    <citation type="submission" date="2024-01" db="EMBL/GenBank/DDBJ databases">
        <title>Comparative genomics of Cryptococcus and Kwoniella reveals pathogenesis evolution and contrasting modes of karyotype evolution via chromosome fusion or intercentromeric recombination.</title>
        <authorList>
            <person name="Coelho M.A."/>
            <person name="David-Palma M."/>
            <person name="Shea T."/>
            <person name="Bowers K."/>
            <person name="McGinley-Smith S."/>
            <person name="Mohammad A.W."/>
            <person name="Gnirke A."/>
            <person name="Yurkov A.M."/>
            <person name="Nowrousian M."/>
            <person name="Sun S."/>
            <person name="Cuomo C.A."/>
            <person name="Heitman J."/>
        </authorList>
    </citation>
    <scope>NUCLEOTIDE SEQUENCE [LARGE SCALE GENOMIC DNA]</scope>
    <source>
        <strain evidence="2 3">CBS 6074</strain>
    </source>
</reference>
<feature type="transmembrane region" description="Helical" evidence="1">
    <location>
        <begin position="498"/>
        <end position="518"/>
    </location>
</feature>
<evidence type="ECO:0000256" key="1">
    <source>
        <dbReference type="SAM" id="Phobius"/>
    </source>
</evidence>
<sequence length="708" mass="82857">MSTEYVDENYYIDKSGKSPSKRVWENTSKFEKLLYFLYIWIFIPFLLILNIILFIPFLFFRKSRPLLPKSFDIDPSLLNKNKNKKTKNNYSENELKKYEWFGEGKELPLYTLFTPLKLGKNKGPGLHRRSWEMFNLFIEFYGMISKQGLQVGGCLSAIIIGYCQIRLIIHDLTDPKVVDYSQQVPITNYDPAERLRTDKDCAYGVGTGIANWANGREPLAWFTMYHIFLVILCLCLFGDELLNIRFGCFAPQWFRAGNGYTIMFLAVATLTTSPNWDWKETIQFRYFILLLIFIFGLYNVLRTLLTSVGITSEGYKHLDYRVGRKPLRFWTESEWLDSYFRQNFLNSKYERIFWTEKLQRKFGDWNFPLARRSKKDIKKQLSILKEEYGGDNNYEWDDARIQKVYQKTSDELYRQKGNTSRTIIHGGPKKLHGHFKRELEEMKRIHVGPIDPKNPPDEETEKKMIEDLNLDKGYFGIANWKPSTKSFAWWWFDIRRGYCMLCATALFFIRIGLCVFDLSSGTFNAYLSEYKDNQDIWKSNGGPDNSTCQYYKGSSVPIFILPSASAYSGVVAMYAWMSIWNMFLLGMCLAIFMVAISNNMWWGMHVGLIPITLIGPRMTSMSMGITLGLVAVATLQQGFWFNNDAGIIFTKIACYASIAGFAISLYPNEPLRPDFTRDPFWPWTSRFAFRQMDRKKWHYEFREIEDAG</sequence>
<feature type="transmembrane region" description="Helical" evidence="1">
    <location>
        <begin position="282"/>
        <end position="301"/>
    </location>
</feature>
<feature type="transmembrane region" description="Helical" evidence="1">
    <location>
        <begin position="583"/>
        <end position="602"/>
    </location>
</feature>
<feature type="transmembrane region" description="Helical" evidence="1">
    <location>
        <begin position="647"/>
        <end position="666"/>
    </location>
</feature>
<gene>
    <name evidence="2" type="ORF">L201_005817</name>
</gene>
<feature type="transmembrane region" description="Helical" evidence="1">
    <location>
        <begin position="219"/>
        <end position="238"/>
    </location>
</feature>